<dbReference type="Pfam" id="PF03358">
    <property type="entry name" value="FMN_red"/>
    <property type="match status" value="1"/>
</dbReference>
<dbReference type="InterPro" id="IPR010089">
    <property type="entry name" value="Flavoprotein_WrbA-like"/>
</dbReference>
<proteinExistence type="inferred from homology"/>
<dbReference type="NCBIfam" id="TIGR01755">
    <property type="entry name" value="flav_wrbA"/>
    <property type="match status" value="1"/>
</dbReference>
<organism evidence="3 4">
    <name type="scientific">Psilocybe cf. subviscida</name>
    <dbReference type="NCBI Taxonomy" id="2480587"/>
    <lineage>
        <taxon>Eukaryota</taxon>
        <taxon>Fungi</taxon>
        <taxon>Dikarya</taxon>
        <taxon>Basidiomycota</taxon>
        <taxon>Agaricomycotina</taxon>
        <taxon>Agaricomycetes</taxon>
        <taxon>Agaricomycetidae</taxon>
        <taxon>Agaricales</taxon>
        <taxon>Agaricineae</taxon>
        <taxon>Strophariaceae</taxon>
        <taxon>Psilocybe</taxon>
    </lineage>
</organism>
<dbReference type="PANTHER" id="PTHR30546:SF23">
    <property type="entry name" value="FLAVOPROTEIN-LIKE PROTEIN YCP4-RELATED"/>
    <property type="match status" value="1"/>
</dbReference>
<evidence type="ECO:0000256" key="1">
    <source>
        <dbReference type="ARBA" id="ARBA00006961"/>
    </source>
</evidence>
<name>A0A8H5B4P2_9AGAR</name>
<dbReference type="InterPro" id="IPR029039">
    <property type="entry name" value="Flavoprotein-like_sf"/>
</dbReference>
<dbReference type="OrthoDB" id="504689at2759"/>
<dbReference type="PROSITE" id="PS50902">
    <property type="entry name" value="FLAVODOXIN_LIKE"/>
    <property type="match status" value="1"/>
</dbReference>
<dbReference type="InterPro" id="IPR005025">
    <property type="entry name" value="FMN_Rdtase-like_dom"/>
</dbReference>
<comment type="caution">
    <text evidence="3">The sequence shown here is derived from an EMBL/GenBank/DDBJ whole genome shotgun (WGS) entry which is preliminary data.</text>
</comment>
<dbReference type="InterPro" id="IPR008254">
    <property type="entry name" value="Flavodoxin/NO_synth"/>
</dbReference>
<evidence type="ECO:0000313" key="3">
    <source>
        <dbReference type="EMBL" id="KAF5316700.1"/>
    </source>
</evidence>
<protein>
    <recommendedName>
        <fullName evidence="2">Flavodoxin-like domain-containing protein</fullName>
    </recommendedName>
</protein>
<accession>A0A8H5B4P2</accession>
<comment type="similarity">
    <text evidence="1">Belongs to the WrbA family.</text>
</comment>
<dbReference type="EMBL" id="JAACJJ010000042">
    <property type="protein sequence ID" value="KAF5316700.1"/>
    <property type="molecule type" value="Genomic_DNA"/>
</dbReference>
<evidence type="ECO:0000313" key="4">
    <source>
        <dbReference type="Proteomes" id="UP000567179"/>
    </source>
</evidence>
<evidence type="ECO:0000259" key="2">
    <source>
        <dbReference type="PROSITE" id="PS50902"/>
    </source>
</evidence>
<dbReference type="GO" id="GO:0003955">
    <property type="term" value="F:NAD(P)H dehydrogenase (quinone) activity"/>
    <property type="evidence" value="ECO:0007669"/>
    <property type="project" value="InterPro"/>
</dbReference>
<dbReference type="Gene3D" id="3.40.50.360">
    <property type="match status" value="1"/>
</dbReference>
<dbReference type="AlphaFoldDB" id="A0A8H5B4P2"/>
<feature type="domain" description="Flavodoxin-like" evidence="2">
    <location>
        <begin position="8"/>
        <end position="200"/>
    </location>
</feature>
<dbReference type="NCBIfam" id="NF002999">
    <property type="entry name" value="PRK03767.1"/>
    <property type="match status" value="1"/>
</dbReference>
<dbReference type="FunFam" id="3.40.50.360:FF:000001">
    <property type="entry name" value="NAD(P)H dehydrogenase (Quinone) FQR1-like"/>
    <property type="match status" value="1"/>
</dbReference>
<dbReference type="GO" id="GO:0010181">
    <property type="term" value="F:FMN binding"/>
    <property type="evidence" value="ECO:0007669"/>
    <property type="project" value="InterPro"/>
</dbReference>
<dbReference type="GO" id="GO:0016020">
    <property type="term" value="C:membrane"/>
    <property type="evidence" value="ECO:0007669"/>
    <property type="project" value="TreeGrafter"/>
</dbReference>
<gene>
    <name evidence="3" type="ORF">D9619_006805</name>
</gene>
<reference evidence="3 4" key="1">
    <citation type="journal article" date="2020" name="ISME J.">
        <title>Uncovering the hidden diversity of litter-decomposition mechanisms in mushroom-forming fungi.</title>
        <authorList>
            <person name="Floudas D."/>
            <person name="Bentzer J."/>
            <person name="Ahren D."/>
            <person name="Johansson T."/>
            <person name="Persson P."/>
            <person name="Tunlid A."/>
        </authorList>
    </citation>
    <scope>NUCLEOTIDE SEQUENCE [LARGE SCALE GENOMIC DNA]</scope>
    <source>
        <strain evidence="3 4">CBS 101986</strain>
    </source>
</reference>
<sequence>MSAPPPKIAIVYYSMHCHIAKMAEAIKDGIEGKGGQAMIFRIHETLPQDILEKLHATNDLEDPEKPPIATGETLAEYDAFIFEVPTRYGNMLAQWKTYWDATGKLGENGALAGTYAGVFVSTGTPGGGQEMTVANMMSTLVHHGIVFVPLGYASGLSKLTSFKEIHGGSPWGAGTFTKFDESRIPSIIELEIAKVQGGAFFKTVSLVDFSKPLSSK</sequence>
<dbReference type="SUPFAM" id="SSF52218">
    <property type="entry name" value="Flavoproteins"/>
    <property type="match status" value="1"/>
</dbReference>
<dbReference type="PANTHER" id="PTHR30546">
    <property type="entry name" value="FLAVODOXIN-RELATED PROTEIN WRBA-RELATED"/>
    <property type="match status" value="1"/>
</dbReference>
<dbReference type="Proteomes" id="UP000567179">
    <property type="component" value="Unassembled WGS sequence"/>
</dbReference>
<keyword evidence="4" id="KW-1185">Reference proteome</keyword>